<protein>
    <submittedName>
        <fullName evidence="2">Uncharacterized protein</fullName>
    </submittedName>
</protein>
<name>A0A822ZWK5_NELNU</name>
<feature type="region of interest" description="Disordered" evidence="1">
    <location>
        <begin position="1"/>
        <end position="28"/>
    </location>
</feature>
<dbReference type="Proteomes" id="UP000607653">
    <property type="component" value="Unassembled WGS sequence"/>
</dbReference>
<organism evidence="2 3">
    <name type="scientific">Nelumbo nucifera</name>
    <name type="common">Sacred lotus</name>
    <dbReference type="NCBI Taxonomy" id="4432"/>
    <lineage>
        <taxon>Eukaryota</taxon>
        <taxon>Viridiplantae</taxon>
        <taxon>Streptophyta</taxon>
        <taxon>Embryophyta</taxon>
        <taxon>Tracheophyta</taxon>
        <taxon>Spermatophyta</taxon>
        <taxon>Magnoliopsida</taxon>
        <taxon>Proteales</taxon>
        <taxon>Nelumbonaceae</taxon>
        <taxon>Nelumbo</taxon>
    </lineage>
</organism>
<feature type="compositionally biased region" description="Basic and acidic residues" evidence="1">
    <location>
        <begin position="10"/>
        <end position="21"/>
    </location>
</feature>
<evidence type="ECO:0000313" key="3">
    <source>
        <dbReference type="Proteomes" id="UP000607653"/>
    </source>
</evidence>
<gene>
    <name evidence="2" type="ORF">HUJ06_017652</name>
</gene>
<proteinExistence type="predicted"/>
<evidence type="ECO:0000313" key="2">
    <source>
        <dbReference type="EMBL" id="DAD47715.1"/>
    </source>
</evidence>
<evidence type="ECO:0000256" key="1">
    <source>
        <dbReference type="SAM" id="MobiDB-lite"/>
    </source>
</evidence>
<reference evidence="2 3" key="1">
    <citation type="journal article" date="2020" name="Mol. Biol. Evol.">
        <title>Distinct Expression and Methylation Patterns for Genes with Different Fates following a Single Whole-Genome Duplication in Flowering Plants.</title>
        <authorList>
            <person name="Shi T."/>
            <person name="Rahmani R.S."/>
            <person name="Gugger P.F."/>
            <person name="Wang M."/>
            <person name="Li H."/>
            <person name="Zhang Y."/>
            <person name="Li Z."/>
            <person name="Wang Q."/>
            <person name="Van de Peer Y."/>
            <person name="Marchal K."/>
            <person name="Chen J."/>
        </authorList>
    </citation>
    <scope>NUCLEOTIDE SEQUENCE [LARGE SCALE GENOMIC DNA]</scope>
    <source>
        <tissue evidence="2">Leaf</tissue>
    </source>
</reference>
<dbReference type="EMBL" id="DUZY01000008">
    <property type="protein sequence ID" value="DAD47715.1"/>
    <property type="molecule type" value="Genomic_DNA"/>
</dbReference>
<dbReference type="AlphaFoldDB" id="A0A822ZWK5"/>
<comment type="caution">
    <text evidence="2">The sequence shown here is derived from an EMBL/GenBank/DDBJ whole genome shotgun (WGS) entry which is preliminary data.</text>
</comment>
<accession>A0A822ZWK5</accession>
<sequence length="71" mass="8190">MTEIKVTTIIEKEDQSEREPRVPSSSYNDVPKQLIERVDSNILCRIMQPLLGFGMRLSNKEKGGEQKQTIR</sequence>
<keyword evidence="3" id="KW-1185">Reference proteome</keyword>